<keyword evidence="6 8" id="KW-0067">ATP-binding</keyword>
<comment type="caution">
    <text evidence="10">The sequence shown here is derived from an EMBL/GenBank/DDBJ whole genome shotgun (WGS) entry which is preliminary data.</text>
</comment>
<comment type="similarity">
    <text evidence="1 8">Belongs to the CoaE family.</text>
</comment>
<evidence type="ECO:0000313" key="11">
    <source>
        <dbReference type="Proteomes" id="UP000179769"/>
    </source>
</evidence>
<keyword evidence="11" id="KW-1185">Reference proteome</keyword>
<dbReference type="PANTHER" id="PTHR10695">
    <property type="entry name" value="DEPHOSPHO-COA KINASE-RELATED"/>
    <property type="match status" value="1"/>
</dbReference>
<evidence type="ECO:0000313" key="10">
    <source>
        <dbReference type="EMBL" id="OHV24348.1"/>
    </source>
</evidence>
<comment type="function">
    <text evidence="8">Catalyzes the phosphorylation of the 3'-hydroxyl group of dephosphocoenzyme A to form coenzyme A.</text>
</comment>
<dbReference type="HAMAP" id="MF_00376">
    <property type="entry name" value="Dephospho_CoA_kinase"/>
    <property type="match status" value="1"/>
</dbReference>
<evidence type="ECO:0000256" key="2">
    <source>
        <dbReference type="ARBA" id="ARBA00022490"/>
    </source>
</evidence>
<comment type="subcellular location">
    <subcellularLocation>
        <location evidence="8">Cytoplasm</location>
    </subcellularLocation>
</comment>
<protein>
    <recommendedName>
        <fullName evidence="8 9">Dephospho-CoA kinase</fullName>
        <ecNumber evidence="8 9">2.7.1.24</ecNumber>
    </recommendedName>
    <alternativeName>
        <fullName evidence="8">Dephosphocoenzyme A kinase</fullName>
    </alternativeName>
</protein>
<gene>
    <name evidence="8" type="primary">coaE</name>
    <name evidence="10" type="ORF">BBK14_05670</name>
</gene>
<evidence type="ECO:0000256" key="6">
    <source>
        <dbReference type="ARBA" id="ARBA00022840"/>
    </source>
</evidence>
<dbReference type="Gene3D" id="3.40.50.300">
    <property type="entry name" value="P-loop containing nucleotide triphosphate hydrolases"/>
    <property type="match status" value="1"/>
</dbReference>
<evidence type="ECO:0000256" key="9">
    <source>
        <dbReference type="NCBIfam" id="TIGR00152"/>
    </source>
</evidence>
<dbReference type="PROSITE" id="PS51219">
    <property type="entry name" value="DPCK"/>
    <property type="match status" value="1"/>
</dbReference>
<dbReference type="AlphaFoldDB" id="A0A1S1PNC8"/>
<keyword evidence="4 8" id="KW-0547">Nucleotide-binding</keyword>
<keyword evidence="2 8" id="KW-0963">Cytoplasm</keyword>
<comment type="catalytic activity">
    <reaction evidence="8">
        <text>3'-dephospho-CoA + ATP = ADP + CoA + H(+)</text>
        <dbReference type="Rhea" id="RHEA:18245"/>
        <dbReference type="ChEBI" id="CHEBI:15378"/>
        <dbReference type="ChEBI" id="CHEBI:30616"/>
        <dbReference type="ChEBI" id="CHEBI:57287"/>
        <dbReference type="ChEBI" id="CHEBI:57328"/>
        <dbReference type="ChEBI" id="CHEBI:456216"/>
        <dbReference type="EC" id="2.7.1.24"/>
    </reaction>
</comment>
<evidence type="ECO:0000256" key="3">
    <source>
        <dbReference type="ARBA" id="ARBA00022679"/>
    </source>
</evidence>
<feature type="binding site" evidence="8">
    <location>
        <begin position="11"/>
        <end position="16"/>
    </location>
    <ligand>
        <name>ATP</name>
        <dbReference type="ChEBI" id="CHEBI:30616"/>
    </ligand>
</feature>
<dbReference type="UniPathway" id="UPA00241">
    <property type="reaction ID" value="UER00356"/>
</dbReference>
<comment type="pathway">
    <text evidence="8">Cofactor biosynthesis; coenzyme A biosynthesis; CoA from (R)-pantothenate: step 5/5.</text>
</comment>
<organism evidence="10 11">
    <name type="scientific">Parafrankia soli</name>
    <dbReference type="NCBI Taxonomy" id="2599596"/>
    <lineage>
        <taxon>Bacteria</taxon>
        <taxon>Bacillati</taxon>
        <taxon>Actinomycetota</taxon>
        <taxon>Actinomycetes</taxon>
        <taxon>Frankiales</taxon>
        <taxon>Frankiaceae</taxon>
        <taxon>Parafrankia</taxon>
    </lineage>
</organism>
<dbReference type="GO" id="GO:0005737">
    <property type="term" value="C:cytoplasm"/>
    <property type="evidence" value="ECO:0007669"/>
    <property type="project" value="UniProtKB-SubCell"/>
</dbReference>
<reference evidence="11" key="1">
    <citation type="submission" date="2016-07" db="EMBL/GenBank/DDBJ databases">
        <title>Frankia sp. NRRL B-16219 Genome sequencing.</title>
        <authorList>
            <person name="Ghodhbane-Gtari F."/>
            <person name="Swanson E."/>
            <person name="Gueddou A."/>
            <person name="Louati M."/>
            <person name="Nouioui I."/>
            <person name="Hezbri K."/>
            <person name="Abebe-Akele F."/>
            <person name="Simpson S."/>
            <person name="Morris K."/>
            <person name="Thomas K."/>
            <person name="Gtari M."/>
            <person name="Tisa L.S."/>
        </authorList>
    </citation>
    <scope>NUCLEOTIDE SEQUENCE [LARGE SCALE GENOMIC DNA]</scope>
    <source>
        <strain evidence="11">NRRL B-16219</strain>
    </source>
</reference>
<name>A0A1S1PNC8_9ACTN</name>
<evidence type="ECO:0000256" key="5">
    <source>
        <dbReference type="ARBA" id="ARBA00022777"/>
    </source>
</evidence>
<dbReference type="NCBIfam" id="NF002879">
    <property type="entry name" value="PRK03333.1"/>
    <property type="match status" value="1"/>
</dbReference>
<keyword evidence="7 8" id="KW-0173">Coenzyme A biosynthesis</keyword>
<evidence type="ECO:0000256" key="1">
    <source>
        <dbReference type="ARBA" id="ARBA00009018"/>
    </source>
</evidence>
<dbReference type="EC" id="2.7.1.24" evidence="8 9"/>
<dbReference type="InterPro" id="IPR001977">
    <property type="entry name" value="Depp_CoAkinase"/>
</dbReference>
<dbReference type="SUPFAM" id="SSF52540">
    <property type="entry name" value="P-loop containing nucleoside triphosphate hydrolases"/>
    <property type="match status" value="1"/>
</dbReference>
<dbReference type="Proteomes" id="UP000179769">
    <property type="component" value="Unassembled WGS sequence"/>
</dbReference>
<sequence length="209" mass="22102">MLIVGLTGGIGSGKSAVSELLVEHGAHLVDADRIAREVVAPGTPGLAAVAEAFGPSVLLADGTLDREALGRVVFADEASRRQLESITHPLIRAEMAARIASAPPDAVVIHDIPLLVEGGPRPGYDAIVVVETPRELRLERLARRGLARGQAEARMAAQATDEQRRAVADILVDNSGSLDDLRKRVGEVWGELLRRRDAGLAEPSVRPGS</sequence>
<dbReference type="GO" id="GO:0004140">
    <property type="term" value="F:dephospho-CoA kinase activity"/>
    <property type="evidence" value="ECO:0007669"/>
    <property type="project" value="UniProtKB-UniRule"/>
</dbReference>
<dbReference type="InterPro" id="IPR027417">
    <property type="entry name" value="P-loop_NTPase"/>
</dbReference>
<dbReference type="EMBL" id="MAXA01000235">
    <property type="protein sequence ID" value="OHV24348.1"/>
    <property type="molecule type" value="Genomic_DNA"/>
</dbReference>
<dbReference type="NCBIfam" id="TIGR00152">
    <property type="entry name" value="dephospho-CoA kinase"/>
    <property type="match status" value="1"/>
</dbReference>
<evidence type="ECO:0000256" key="4">
    <source>
        <dbReference type="ARBA" id="ARBA00022741"/>
    </source>
</evidence>
<evidence type="ECO:0000256" key="8">
    <source>
        <dbReference type="HAMAP-Rule" id="MF_00376"/>
    </source>
</evidence>
<evidence type="ECO:0000256" key="7">
    <source>
        <dbReference type="ARBA" id="ARBA00022993"/>
    </source>
</evidence>
<proteinExistence type="inferred from homology"/>
<dbReference type="FunFam" id="3.40.50.300:FF:000991">
    <property type="entry name" value="Dephospho-CoA kinase"/>
    <property type="match status" value="1"/>
</dbReference>
<dbReference type="GO" id="GO:0015937">
    <property type="term" value="P:coenzyme A biosynthetic process"/>
    <property type="evidence" value="ECO:0007669"/>
    <property type="project" value="UniProtKB-UniRule"/>
</dbReference>
<dbReference type="CDD" id="cd02022">
    <property type="entry name" value="DPCK"/>
    <property type="match status" value="1"/>
</dbReference>
<keyword evidence="5 8" id="KW-0418">Kinase</keyword>
<dbReference type="GO" id="GO:0005524">
    <property type="term" value="F:ATP binding"/>
    <property type="evidence" value="ECO:0007669"/>
    <property type="project" value="UniProtKB-UniRule"/>
</dbReference>
<dbReference type="PANTHER" id="PTHR10695:SF46">
    <property type="entry name" value="BIFUNCTIONAL COENZYME A SYNTHASE-RELATED"/>
    <property type="match status" value="1"/>
</dbReference>
<accession>A0A1S1PNC8</accession>
<keyword evidence="3 8" id="KW-0808">Transferase</keyword>
<dbReference type="Pfam" id="PF01121">
    <property type="entry name" value="CoaE"/>
    <property type="match status" value="1"/>
</dbReference>